<reference evidence="6 7" key="1">
    <citation type="submission" date="2021-01" db="EMBL/GenBank/DDBJ databases">
        <title>FDA dAtabase for Regulatory Grade micrObial Sequences (FDA-ARGOS): Supporting development and validation of Infectious Disease Dx tests.</title>
        <authorList>
            <person name="Nelson B."/>
            <person name="Plummer A."/>
            <person name="Tallon L."/>
            <person name="Sadzewicz L."/>
            <person name="Zhao X."/>
            <person name="Boylan J."/>
            <person name="Ott S."/>
            <person name="Bowen H."/>
            <person name="Vavikolanu K."/>
            <person name="Mehta A."/>
            <person name="Aluvathingal J."/>
            <person name="Nadendla S."/>
            <person name="Myers T."/>
            <person name="Yan Y."/>
            <person name="Sichtig H."/>
        </authorList>
    </citation>
    <scope>NUCLEOTIDE SEQUENCE [LARGE SCALE GENOMIC DNA]</scope>
    <source>
        <strain evidence="6 7">FDAARGOS_1161</strain>
    </source>
</reference>
<organism evidence="6 7">
    <name type="scientific">Peribacillus psychrosaccharolyticus</name>
    <name type="common">Bacillus psychrosaccharolyticus</name>
    <dbReference type="NCBI Taxonomy" id="1407"/>
    <lineage>
        <taxon>Bacteria</taxon>
        <taxon>Bacillati</taxon>
        <taxon>Bacillota</taxon>
        <taxon>Bacilli</taxon>
        <taxon>Bacillales</taxon>
        <taxon>Bacillaceae</taxon>
        <taxon>Peribacillus</taxon>
    </lineage>
</organism>
<evidence type="ECO:0000313" key="7">
    <source>
        <dbReference type="Proteomes" id="UP000595254"/>
    </source>
</evidence>
<evidence type="ECO:0000313" key="6">
    <source>
        <dbReference type="EMBL" id="QQT01724.1"/>
    </source>
</evidence>
<dbReference type="GO" id="GO:0006352">
    <property type="term" value="P:DNA-templated transcription initiation"/>
    <property type="evidence" value="ECO:0007669"/>
    <property type="project" value="InterPro"/>
</dbReference>
<protein>
    <submittedName>
        <fullName evidence="6">Sigma-70 family RNA polymerase sigma factor</fullName>
    </submittedName>
</protein>
<feature type="domain" description="RNA polymerase sigma-70 region 2" evidence="5">
    <location>
        <begin position="7"/>
        <end position="74"/>
    </location>
</feature>
<dbReference type="Proteomes" id="UP000595254">
    <property type="component" value="Chromosome"/>
</dbReference>
<dbReference type="NCBIfam" id="TIGR02937">
    <property type="entry name" value="sigma70-ECF"/>
    <property type="match status" value="1"/>
</dbReference>
<keyword evidence="2" id="KW-0731">Sigma factor</keyword>
<keyword evidence="3" id="KW-0238">DNA-binding</keyword>
<dbReference type="PANTHER" id="PTHR30385">
    <property type="entry name" value="SIGMA FACTOR F FLAGELLAR"/>
    <property type="match status" value="1"/>
</dbReference>
<accession>A0A974NQ02</accession>
<dbReference type="KEGG" id="ppsr:I6J18_07670"/>
<sequence>MEEFSDIVEQYTPMINRIIRSLMIYKDQDDYFQIGLIALWDAYSLYDPEKGSFLSIAYSMVKGRILHGLRDEAKTNLLVSPFEPGSGQIEETLITEDKPLQHEYLLAYCEGLTESQKNWVLLTFDAQLSISEIAVQQNVTIAAVKSWRRSTLKKLKTSLNSH</sequence>
<dbReference type="InterPro" id="IPR007627">
    <property type="entry name" value="RNA_pol_sigma70_r2"/>
</dbReference>
<evidence type="ECO:0000256" key="1">
    <source>
        <dbReference type="ARBA" id="ARBA00023015"/>
    </source>
</evidence>
<dbReference type="PANTHER" id="PTHR30385:SF7">
    <property type="entry name" value="RNA POLYMERASE SIGMA FACTOR FLIA"/>
    <property type="match status" value="1"/>
</dbReference>
<dbReference type="GO" id="GO:0016987">
    <property type="term" value="F:sigma factor activity"/>
    <property type="evidence" value="ECO:0007669"/>
    <property type="project" value="UniProtKB-KW"/>
</dbReference>
<dbReference type="Pfam" id="PF04542">
    <property type="entry name" value="Sigma70_r2"/>
    <property type="match status" value="1"/>
</dbReference>
<gene>
    <name evidence="6" type="ORF">I6J18_07670</name>
</gene>
<evidence type="ECO:0000256" key="3">
    <source>
        <dbReference type="ARBA" id="ARBA00023125"/>
    </source>
</evidence>
<dbReference type="InterPro" id="IPR014284">
    <property type="entry name" value="RNA_pol_sigma-70_dom"/>
</dbReference>
<evidence type="ECO:0000256" key="4">
    <source>
        <dbReference type="ARBA" id="ARBA00023163"/>
    </source>
</evidence>
<evidence type="ECO:0000256" key="2">
    <source>
        <dbReference type="ARBA" id="ARBA00023082"/>
    </source>
</evidence>
<dbReference type="InterPro" id="IPR013325">
    <property type="entry name" value="RNA_pol_sigma_r2"/>
</dbReference>
<dbReference type="Gene3D" id="1.10.1740.10">
    <property type="match status" value="1"/>
</dbReference>
<dbReference type="Gene3D" id="1.10.10.10">
    <property type="entry name" value="Winged helix-like DNA-binding domain superfamily/Winged helix DNA-binding domain"/>
    <property type="match status" value="1"/>
</dbReference>
<evidence type="ECO:0000259" key="5">
    <source>
        <dbReference type="Pfam" id="PF04542"/>
    </source>
</evidence>
<dbReference type="RefSeq" id="WP_040375990.1">
    <property type="nucleotide sequence ID" value="NZ_CP068053.1"/>
</dbReference>
<dbReference type="SUPFAM" id="SSF88946">
    <property type="entry name" value="Sigma2 domain of RNA polymerase sigma factors"/>
    <property type="match status" value="1"/>
</dbReference>
<dbReference type="SUPFAM" id="SSF88659">
    <property type="entry name" value="Sigma3 and sigma4 domains of RNA polymerase sigma factors"/>
    <property type="match status" value="1"/>
</dbReference>
<dbReference type="GO" id="GO:0003677">
    <property type="term" value="F:DNA binding"/>
    <property type="evidence" value="ECO:0007669"/>
    <property type="project" value="UniProtKB-KW"/>
</dbReference>
<keyword evidence="4" id="KW-0804">Transcription</keyword>
<name>A0A974NQ02_PERPY</name>
<dbReference type="AlphaFoldDB" id="A0A974NQ02"/>
<dbReference type="EMBL" id="CP068053">
    <property type="protein sequence ID" value="QQT01724.1"/>
    <property type="molecule type" value="Genomic_DNA"/>
</dbReference>
<keyword evidence="1" id="KW-0805">Transcription regulation</keyword>
<proteinExistence type="predicted"/>
<dbReference type="InterPro" id="IPR013324">
    <property type="entry name" value="RNA_pol_sigma_r3/r4-like"/>
</dbReference>
<keyword evidence="7" id="KW-1185">Reference proteome</keyword>
<dbReference type="InterPro" id="IPR036388">
    <property type="entry name" value="WH-like_DNA-bd_sf"/>
</dbReference>